<dbReference type="EMBL" id="JACAZI010000012">
    <property type="protein sequence ID" value="KAF7347230.1"/>
    <property type="molecule type" value="Genomic_DNA"/>
</dbReference>
<proteinExistence type="inferred from homology"/>
<evidence type="ECO:0000256" key="5">
    <source>
        <dbReference type="ARBA" id="ARBA00022741"/>
    </source>
</evidence>
<dbReference type="GO" id="GO:0032259">
    <property type="term" value="P:methylation"/>
    <property type="evidence" value="ECO:0007669"/>
    <property type="project" value="UniProtKB-KW"/>
</dbReference>
<evidence type="ECO:0000256" key="1">
    <source>
        <dbReference type="ARBA" id="ARBA00006485"/>
    </source>
</evidence>
<gene>
    <name evidence="11" type="ORF">MVEN_01477900</name>
</gene>
<dbReference type="OrthoDB" id="413582at2759"/>
<dbReference type="Gene3D" id="3.30.200.20">
    <property type="entry name" value="Phosphorylase Kinase, domain 1"/>
    <property type="match status" value="1"/>
</dbReference>
<evidence type="ECO:0000256" key="4">
    <source>
        <dbReference type="ARBA" id="ARBA00022679"/>
    </source>
</evidence>
<dbReference type="SUPFAM" id="SSF56112">
    <property type="entry name" value="Protein kinase-like (PK-like)"/>
    <property type="match status" value="1"/>
</dbReference>
<comment type="similarity">
    <text evidence="1">Belongs to the protein kinase superfamily. CMGC Ser/Thr protein kinase family. CDC2/CDKX subfamily.</text>
</comment>
<dbReference type="PANTHER" id="PTHR24056">
    <property type="entry name" value="CELL DIVISION PROTEIN KINASE"/>
    <property type="match status" value="1"/>
</dbReference>
<keyword evidence="3" id="KW-0723">Serine/threonine-protein kinase</keyword>
<protein>
    <recommendedName>
        <fullName evidence="2">cyclin-dependent kinase</fullName>
        <ecNumber evidence="2">2.7.11.22</ecNumber>
    </recommendedName>
</protein>
<dbReference type="InterPro" id="IPR000719">
    <property type="entry name" value="Prot_kinase_dom"/>
</dbReference>
<dbReference type="PROSITE" id="PS50011">
    <property type="entry name" value="PROTEIN_KINASE_DOM"/>
    <property type="match status" value="1"/>
</dbReference>
<dbReference type="EC" id="2.7.11.22" evidence="2"/>
<dbReference type="Pfam" id="PF00069">
    <property type="entry name" value="Pkinase"/>
    <property type="match status" value="1"/>
</dbReference>
<evidence type="ECO:0000256" key="3">
    <source>
        <dbReference type="ARBA" id="ARBA00022527"/>
    </source>
</evidence>
<dbReference type="InterPro" id="IPR008271">
    <property type="entry name" value="Ser/Thr_kinase_AS"/>
</dbReference>
<dbReference type="Proteomes" id="UP000620124">
    <property type="component" value="Unassembled WGS sequence"/>
</dbReference>
<evidence type="ECO:0000256" key="7">
    <source>
        <dbReference type="ARBA" id="ARBA00022840"/>
    </source>
</evidence>
<organism evidence="11 12">
    <name type="scientific">Mycena venus</name>
    <dbReference type="NCBI Taxonomy" id="2733690"/>
    <lineage>
        <taxon>Eukaryota</taxon>
        <taxon>Fungi</taxon>
        <taxon>Dikarya</taxon>
        <taxon>Basidiomycota</taxon>
        <taxon>Agaricomycotina</taxon>
        <taxon>Agaricomycetes</taxon>
        <taxon>Agaricomycetidae</taxon>
        <taxon>Agaricales</taxon>
        <taxon>Marasmiineae</taxon>
        <taxon>Mycenaceae</taxon>
        <taxon>Mycena</taxon>
    </lineage>
</organism>
<keyword evidence="11" id="KW-0489">Methyltransferase</keyword>
<evidence type="ECO:0000256" key="2">
    <source>
        <dbReference type="ARBA" id="ARBA00012425"/>
    </source>
</evidence>
<name>A0A8H7CR85_9AGAR</name>
<dbReference type="InterPro" id="IPR050108">
    <property type="entry name" value="CDK"/>
</dbReference>
<comment type="caution">
    <text evidence="11">The sequence shown here is derived from an EMBL/GenBank/DDBJ whole genome shotgun (WGS) entry which is preliminary data.</text>
</comment>
<evidence type="ECO:0000256" key="9">
    <source>
        <dbReference type="ARBA" id="ARBA00048367"/>
    </source>
</evidence>
<dbReference type="GO" id="GO:0004693">
    <property type="term" value="F:cyclin-dependent protein serine/threonine kinase activity"/>
    <property type="evidence" value="ECO:0007669"/>
    <property type="project" value="UniProtKB-EC"/>
</dbReference>
<dbReference type="PROSITE" id="PS00108">
    <property type="entry name" value="PROTEIN_KINASE_ST"/>
    <property type="match status" value="1"/>
</dbReference>
<dbReference type="PANTHER" id="PTHR24056:SF171">
    <property type="entry name" value="CYCLIN-DEPENDENT KINASE 20"/>
    <property type="match status" value="1"/>
</dbReference>
<reference evidence="11" key="1">
    <citation type="submission" date="2020-05" db="EMBL/GenBank/DDBJ databases">
        <title>Mycena genomes resolve the evolution of fungal bioluminescence.</title>
        <authorList>
            <person name="Tsai I.J."/>
        </authorList>
    </citation>
    <scope>NUCLEOTIDE SEQUENCE</scope>
    <source>
        <strain evidence="11">CCC161011</strain>
    </source>
</reference>
<keyword evidence="12" id="KW-1185">Reference proteome</keyword>
<evidence type="ECO:0000313" key="12">
    <source>
        <dbReference type="Proteomes" id="UP000620124"/>
    </source>
</evidence>
<dbReference type="Gene3D" id="1.10.510.10">
    <property type="entry name" value="Transferase(Phosphotransferase) domain 1"/>
    <property type="match status" value="1"/>
</dbReference>
<dbReference type="GO" id="GO:0008168">
    <property type="term" value="F:methyltransferase activity"/>
    <property type="evidence" value="ECO:0007669"/>
    <property type="project" value="UniProtKB-KW"/>
</dbReference>
<evidence type="ECO:0000256" key="8">
    <source>
        <dbReference type="ARBA" id="ARBA00047811"/>
    </source>
</evidence>
<dbReference type="InterPro" id="IPR011009">
    <property type="entry name" value="Kinase-like_dom_sf"/>
</dbReference>
<comment type="catalytic activity">
    <reaction evidence="8">
        <text>L-threonyl-[protein] + ATP = O-phospho-L-threonyl-[protein] + ADP + H(+)</text>
        <dbReference type="Rhea" id="RHEA:46608"/>
        <dbReference type="Rhea" id="RHEA-COMP:11060"/>
        <dbReference type="Rhea" id="RHEA-COMP:11605"/>
        <dbReference type="ChEBI" id="CHEBI:15378"/>
        <dbReference type="ChEBI" id="CHEBI:30013"/>
        <dbReference type="ChEBI" id="CHEBI:30616"/>
        <dbReference type="ChEBI" id="CHEBI:61977"/>
        <dbReference type="ChEBI" id="CHEBI:456216"/>
        <dbReference type="EC" id="2.7.11.22"/>
    </reaction>
</comment>
<keyword evidence="5" id="KW-0547">Nucleotide-binding</keyword>
<keyword evidence="7" id="KW-0067">ATP-binding</keyword>
<dbReference type="GO" id="GO:0005634">
    <property type="term" value="C:nucleus"/>
    <property type="evidence" value="ECO:0007669"/>
    <property type="project" value="TreeGrafter"/>
</dbReference>
<keyword evidence="6" id="KW-0418">Kinase</keyword>
<sequence>MDSEDTVHDLTDDRYQLIEEGPASTVSRTWSAFEGRELQWIVAKSATIRKKFSKEPHDIVKELRILSKLSHVNIISVFSHFKDTTAFMLTIYLPYIPFSLAQLLANPSFSPFPSPSVPHHPTQEANMTVIAKSFAFQTLQALAYLHDPARGIAHRDVKPSNILLTPEGRVVLIDFGIAWEGAGTSSGDLWPEDPEHMYFEVSTGAYRAPELLFGTRTYDAAAIDMWSVGAVLAEMFSTLRLYSDDDDAYDEEEPVYSAQAGDPPFVVPPKLRVGQPETQWCRDTLFNGRRGEIGLAWSIFKIRGTPTDETWPTFRDLPGASSVDFMVVPKVPLVSFLPNLSSDSAPVLDLIESFLAYPPPQRLAAREALNHAWFTGQILLPRGCFHEGAQDERTVSHLNNQELPDLLGRLLA</sequence>
<evidence type="ECO:0000259" key="10">
    <source>
        <dbReference type="PROSITE" id="PS50011"/>
    </source>
</evidence>
<dbReference type="SMART" id="SM00220">
    <property type="entry name" value="S_TKc"/>
    <property type="match status" value="1"/>
</dbReference>
<feature type="domain" description="Protein kinase" evidence="10">
    <location>
        <begin position="12"/>
        <end position="374"/>
    </location>
</feature>
<evidence type="ECO:0000313" key="11">
    <source>
        <dbReference type="EMBL" id="KAF7347230.1"/>
    </source>
</evidence>
<accession>A0A8H7CR85</accession>
<comment type="catalytic activity">
    <reaction evidence="9">
        <text>L-seryl-[protein] + ATP = O-phospho-L-seryl-[protein] + ADP + H(+)</text>
        <dbReference type="Rhea" id="RHEA:17989"/>
        <dbReference type="Rhea" id="RHEA-COMP:9863"/>
        <dbReference type="Rhea" id="RHEA-COMP:11604"/>
        <dbReference type="ChEBI" id="CHEBI:15378"/>
        <dbReference type="ChEBI" id="CHEBI:29999"/>
        <dbReference type="ChEBI" id="CHEBI:30616"/>
        <dbReference type="ChEBI" id="CHEBI:83421"/>
        <dbReference type="ChEBI" id="CHEBI:456216"/>
        <dbReference type="EC" id="2.7.11.22"/>
    </reaction>
</comment>
<evidence type="ECO:0000256" key="6">
    <source>
        <dbReference type="ARBA" id="ARBA00022777"/>
    </source>
</evidence>
<dbReference type="GO" id="GO:0005524">
    <property type="term" value="F:ATP binding"/>
    <property type="evidence" value="ECO:0007669"/>
    <property type="project" value="UniProtKB-KW"/>
</dbReference>
<dbReference type="AlphaFoldDB" id="A0A8H7CR85"/>
<keyword evidence="4" id="KW-0808">Transferase</keyword>